<evidence type="ECO:0000313" key="3">
    <source>
        <dbReference type="EMBL" id="SDJ58386.1"/>
    </source>
</evidence>
<reference evidence="3" key="2">
    <citation type="submission" date="2016-10" db="EMBL/GenBank/DDBJ databases">
        <authorList>
            <person name="de Groot N.N."/>
        </authorList>
    </citation>
    <scope>NUCLEOTIDE SEQUENCE [LARGE SCALE GENOMIC DNA]</scope>
    <source>
        <strain evidence="3">CGMCC 1.8911</strain>
    </source>
</reference>
<organism evidence="3 4">
    <name type="scientific">Jeotgalicoccus aerolatus</name>
    <dbReference type="NCBI Taxonomy" id="709510"/>
    <lineage>
        <taxon>Bacteria</taxon>
        <taxon>Bacillati</taxon>
        <taxon>Bacillota</taxon>
        <taxon>Bacilli</taxon>
        <taxon>Bacillales</taxon>
        <taxon>Staphylococcaceae</taxon>
        <taxon>Jeotgalicoccus</taxon>
    </lineage>
</organism>
<evidence type="ECO:0000313" key="2">
    <source>
        <dbReference type="EMBL" id="MBP1951785.1"/>
    </source>
</evidence>
<name>A0A1G8UWZ3_9STAP</name>
<evidence type="ECO:0000313" key="5">
    <source>
        <dbReference type="Proteomes" id="UP001519348"/>
    </source>
</evidence>
<reference evidence="4" key="1">
    <citation type="submission" date="2016-10" db="EMBL/GenBank/DDBJ databases">
        <authorList>
            <person name="Varghese N."/>
            <person name="Submissions S."/>
        </authorList>
    </citation>
    <scope>NUCLEOTIDE SEQUENCE [LARGE SCALE GENOMIC DNA]</scope>
    <source>
        <strain evidence="4">CGMCC 1.8911</strain>
    </source>
</reference>
<protein>
    <recommendedName>
        <fullName evidence="6">Lipoprotein</fullName>
    </recommendedName>
</protein>
<evidence type="ECO:0000256" key="1">
    <source>
        <dbReference type="SAM" id="SignalP"/>
    </source>
</evidence>
<dbReference type="Proteomes" id="UP001519348">
    <property type="component" value="Unassembled WGS sequence"/>
</dbReference>
<dbReference type="AlphaFoldDB" id="A0A1G8UWZ3"/>
<dbReference type="EMBL" id="JAGGKN010000002">
    <property type="protein sequence ID" value="MBP1951785.1"/>
    <property type="molecule type" value="Genomic_DNA"/>
</dbReference>
<evidence type="ECO:0000313" key="4">
    <source>
        <dbReference type="Proteomes" id="UP000242700"/>
    </source>
</evidence>
<evidence type="ECO:0008006" key="6">
    <source>
        <dbReference type="Google" id="ProtNLM"/>
    </source>
</evidence>
<feature type="chain" id="PRO_5039059206" description="Lipoprotein" evidence="1">
    <location>
        <begin position="24"/>
        <end position="239"/>
    </location>
</feature>
<dbReference type="Proteomes" id="UP000242700">
    <property type="component" value="Unassembled WGS sequence"/>
</dbReference>
<dbReference type="PROSITE" id="PS51257">
    <property type="entry name" value="PROKAR_LIPOPROTEIN"/>
    <property type="match status" value="1"/>
</dbReference>
<gene>
    <name evidence="2" type="ORF">J2Z27_000820</name>
    <name evidence="3" type="ORF">SAMN05216187_101141</name>
</gene>
<feature type="signal peptide" evidence="1">
    <location>
        <begin position="1"/>
        <end position="23"/>
    </location>
</feature>
<accession>A0A1G8UWZ3</accession>
<keyword evidence="5" id="KW-1185">Reference proteome</keyword>
<dbReference type="STRING" id="586411.SAMN05216187_101141"/>
<sequence>MRKFTYVFTMALALLVLSGCLYPEDERAGSNIPPETDIQNVQNAVDNFQEAEGGILPIKTTSDTAEYLDYQVEFTSIVPEYLSDIPTTAYENGGNFQYVILNAEEDPEVKIADLAIIEELRSLRLRINGMGEHVELGDQVGPNVYQLDLDHYNLTENPTVTSPYTGQQLNVYYSGGQDFIVDYRDDLNMMIENEGLDFETGEDIRPILYEYTPIVPIYSPEMTVDENNEAIFMTSVHKS</sequence>
<dbReference type="RefSeq" id="WP_176760548.1">
    <property type="nucleotide sequence ID" value="NZ_BMCN01000001.1"/>
</dbReference>
<reference evidence="2 5" key="3">
    <citation type="submission" date="2021-03" db="EMBL/GenBank/DDBJ databases">
        <title>Genomic Encyclopedia of Type Strains, Phase IV (KMG-IV): sequencing the most valuable type-strain genomes for metagenomic binning, comparative biology and taxonomic classification.</title>
        <authorList>
            <person name="Goeker M."/>
        </authorList>
    </citation>
    <scope>NUCLEOTIDE SEQUENCE [LARGE SCALE GENOMIC DNA]</scope>
    <source>
        <strain evidence="2 5">DSM 22420</strain>
    </source>
</reference>
<keyword evidence="1" id="KW-0732">Signal</keyword>
<dbReference type="EMBL" id="FNFI01000001">
    <property type="protein sequence ID" value="SDJ58386.1"/>
    <property type="molecule type" value="Genomic_DNA"/>
</dbReference>
<proteinExistence type="predicted"/>